<dbReference type="EMBL" id="PYLP01000045">
    <property type="protein sequence ID" value="PST35405.1"/>
    <property type="molecule type" value="Genomic_DNA"/>
</dbReference>
<name>A0A2T3FJE4_9FIRM</name>
<keyword evidence="2" id="KW-1185">Reference proteome</keyword>
<gene>
    <name evidence="1" type="ORF">C7U55_13315</name>
</gene>
<organism evidence="1 2">
    <name type="scientific">Faecalibacillus faecis</name>
    <dbReference type="NCBI Taxonomy" id="1982628"/>
    <lineage>
        <taxon>Bacteria</taxon>
        <taxon>Bacillati</taxon>
        <taxon>Bacillota</taxon>
        <taxon>Erysipelotrichia</taxon>
        <taxon>Erysipelotrichales</taxon>
        <taxon>Coprobacillaceae</taxon>
        <taxon>Faecalibacillus</taxon>
    </lineage>
</organism>
<dbReference type="AlphaFoldDB" id="A0A2T3FJE4"/>
<dbReference type="RefSeq" id="WP_106988957.1">
    <property type="nucleotide sequence ID" value="NZ_JAQEUY010000002.1"/>
</dbReference>
<comment type="caution">
    <text evidence="1">The sequence shown here is derived from an EMBL/GenBank/DDBJ whole genome shotgun (WGS) entry which is preliminary data.</text>
</comment>
<dbReference type="GeneID" id="77472054"/>
<protein>
    <recommendedName>
        <fullName evidence="3">Transposase</fullName>
    </recommendedName>
</protein>
<dbReference type="Proteomes" id="UP000241201">
    <property type="component" value="Unassembled WGS sequence"/>
</dbReference>
<evidence type="ECO:0008006" key="3">
    <source>
        <dbReference type="Google" id="ProtNLM"/>
    </source>
</evidence>
<proteinExistence type="predicted"/>
<evidence type="ECO:0000313" key="1">
    <source>
        <dbReference type="EMBL" id="PST35405.1"/>
    </source>
</evidence>
<dbReference type="NCBIfam" id="NF047593">
    <property type="entry name" value="IS66_ISAeme5_TnpA"/>
    <property type="match status" value="1"/>
</dbReference>
<accession>A0A2T3FJE4</accession>
<evidence type="ECO:0000313" key="2">
    <source>
        <dbReference type="Proteomes" id="UP000241201"/>
    </source>
</evidence>
<sequence length="110" mass="13061">MTVQELTENEKYKFWYFKIKECKESGLSVKDFCDKNNIKPSTYYNYQQKIRNILCDQINENNYKNEVSFVSVEKQPHNNEKIIIIKGSIKIELDSDTPYQSIEPLLKSLL</sequence>
<reference evidence="2" key="1">
    <citation type="submission" date="2018-03" db="EMBL/GenBank/DDBJ databases">
        <title>Lachnoclostridium SNUG30370 gen.nov., sp.nov., isolated from human faeces.</title>
        <authorList>
            <person name="Seo B."/>
            <person name="Jeon K."/>
            <person name="Ko G."/>
        </authorList>
    </citation>
    <scope>NUCLEOTIDE SEQUENCE [LARGE SCALE GENOMIC DNA]</scope>
    <source>
        <strain evidence="2">SNUG30370</strain>
    </source>
</reference>